<keyword evidence="2" id="KW-1185">Reference proteome</keyword>
<protein>
    <submittedName>
        <fullName evidence="1">Uncharacterized protein</fullName>
    </submittedName>
</protein>
<dbReference type="Proteomes" id="UP000836387">
    <property type="component" value="Unassembled WGS sequence"/>
</dbReference>
<evidence type="ECO:0000313" key="2">
    <source>
        <dbReference type="Proteomes" id="UP000836387"/>
    </source>
</evidence>
<evidence type="ECO:0000313" key="1">
    <source>
        <dbReference type="EMBL" id="CAG9951004.1"/>
    </source>
</evidence>
<organism evidence="1 2">
    <name type="scientific">Clonostachys rosea f. rosea IK726</name>
    <dbReference type="NCBI Taxonomy" id="1349383"/>
    <lineage>
        <taxon>Eukaryota</taxon>
        <taxon>Fungi</taxon>
        <taxon>Dikarya</taxon>
        <taxon>Ascomycota</taxon>
        <taxon>Pezizomycotina</taxon>
        <taxon>Sordariomycetes</taxon>
        <taxon>Hypocreomycetidae</taxon>
        <taxon>Hypocreales</taxon>
        <taxon>Bionectriaceae</taxon>
        <taxon>Clonostachys</taxon>
    </lineage>
</organism>
<gene>
    <name evidence="1" type="ORF">CRV2_00019691</name>
</gene>
<reference evidence="1" key="2">
    <citation type="submission" date="2021-10" db="EMBL/GenBank/DDBJ databases">
        <authorList>
            <person name="Piombo E."/>
        </authorList>
    </citation>
    <scope>NUCLEOTIDE SEQUENCE</scope>
</reference>
<reference evidence="1" key="1">
    <citation type="submission" date="2020-04" db="EMBL/GenBank/DDBJ databases">
        <authorList>
            <person name="Broberg M."/>
        </authorList>
    </citation>
    <scope>NUCLEOTIDE SEQUENCE</scope>
</reference>
<dbReference type="EMBL" id="CADEHS020000218">
    <property type="protein sequence ID" value="CAG9951004.1"/>
    <property type="molecule type" value="Genomic_DNA"/>
</dbReference>
<comment type="caution">
    <text evidence="1">The sequence shown here is derived from an EMBL/GenBank/DDBJ whole genome shotgun (WGS) entry which is preliminary data.</text>
</comment>
<name>A0ACA9UE70_BIOOC</name>
<proteinExistence type="predicted"/>
<sequence>MCRIQISNSNIRDAKRDLEDHFERWYTSDRADRAEQPNPSAPRGLKHEKTLEGLTLQQQQQPDTLLKELDRYYKAKLKVTDDPIRW</sequence>
<accession>A0ACA9UE70</accession>